<evidence type="ECO:0000313" key="4">
    <source>
        <dbReference type="EMBL" id="KAK8948126.1"/>
    </source>
</evidence>
<dbReference type="Gene3D" id="2.130.10.10">
    <property type="entry name" value="YVTN repeat-like/Quinoprotein amine dehydrogenase"/>
    <property type="match status" value="1"/>
</dbReference>
<name>A0ABR2LTE6_9ASPA</name>
<gene>
    <name evidence="4" type="ORF">KSP40_PGU014810</name>
</gene>
<proteinExistence type="predicted"/>
<keyword evidence="2" id="KW-0677">Repeat</keyword>
<dbReference type="InterPro" id="IPR051362">
    <property type="entry name" value="WD_repeat_creC_regulators"/>
</dbReference>
<protein>
    <submittedName>
        <fullName evidence="4">Uncharacterized protein</fullName>
    </submittedName>
</protein>
<evidence type="ECO:0000313" key="5">
    <source>
        <dbReference type="Proteomes" id="UP001412067"/>
    </source>
</evidence>
<dbReference type="InterPro" id="IPR015943">
    <property type="entry name" value="WD40/YVTN_repeat-like_dom_sf"/>
</dbReference>
<keyword evidence="1" id="KW-0853">WD repeat</keyword>
<accession>A0ABR2LTE6</accession>
<keyword evidence="3" id="KW-0812">Transmembrane</keyword>
<comment type="caution">
    <text evidence="4">The sequence shown here is derived from an EMBL/GenBank/DDBJ whole genome shotgun (WGS) entry which is preliminary data.</text>
</comment>
<evidence type="ECO:0000256" key="3">
    <source>
        <dbReference type="SAM" id="Phobius"/>
    </source>
</evidence>
<keyword evidence="5" id="KW-1185">Reference proteome</keyword>
<dbReference type="EMBL" id="JBBWWR010000016">
    <property type="protein sequence ID" value="KAK8948126.1"/>
    <property type="molecule type" value="Genomic_DNA"/>
</dbReference>
<dbReference type="Proteomes" id="UP001412067">
    <property type="component" value="Unassembled WGS sequence"/>
</dbReference>
<dbReference type="PANTHER" id="PTHR14107:SF16">
    <property type="entry name" value="AT02583P"/>
    <property type="match status" value="1"/>
</dbReference>
<keyword evidence="3" id="KW-1133">Transmembrane helix</keyword>
<evidence type="ECO:0000256" key="1">
    <source>
        <dbReference type="ARBA" id="ARBA00022574"/>
    </source>
</evidence>
<keyword evidence="3" id="KW-0472">Membrane</keyword>
<organism evidence="4 5">
    <name type="scientific">Platanthera guangdongensis</name>
    <dbReference type="NCBI Taxonomy" id="2320717"/>
    <lineage>
        <taxon>Eukaryota</taxon>
        <taxon>Viridiplantae</taxon>
        <taxon>Streptophyta</taxon>
        <taxon>Embryophyta</taxon>
        <taxon>Tracheophyta</taxon>
        <taxon>Spermatophyta</taxon>
        <taxon>Magnoliopsida</taxon>
        <taxon>Liliopsida</taxon>
        <taxon>Asparagales</taxon>
        <taxon>Orchidaceae</taxon>
        <taxon>Orchidoideae</taxon>
        <taxon>Orchideae</taxon>
        <taxon>Orchidinae</taxon>
        <taxon>Platanthera</taxon>
    </lineage>
</organism>
<dbReference type="PANTHER" id="PTHR14107">
    <property type="entry name" value="WD REPEAT PROTEIN"/>
    <property type="match status" value="1"/>
</dbReference>
<evidence type="ECO:0000256" key="2">
    <source>
        <dbReference type="ARBA" id="ARBA00022737"/>
    </source>
</evidence>
<feature type="transmembrane region" description="Helical" evidence="3">
    <location>
        <begin position="148"/>
        <end position="166"/>
    </location>
</feature>
<dbReference type="SUPFAM" id="SSF75011">
    <property type="entry name" value="3-carboxy-cis,cis-mucoante lactonizing enzyme"/>
    <property type="match status" value="1"/>
</dbReference>
<reference evidence="4 5" key="1">
    <citation type="journal article" date="2022" name="Nat. Plants">
        <title>Genomes of leafy and leafless Platanthera orchids illuminate the evolution of mycoheterotrophy.</title>
        <authorList>
            <person name="Li M.H."/>
            <person name="Liu K.W."/>
            <person name="Li Z."/>
            <person name="Lu H.C."/>
            <person name="Ye Q.L."/>
            <person name="Zhang D."/>
            <person name="Wang J.Y."/>
            <person name="Li Y.F."/>
            <person name="Zhong Z.M."/>
            <person name="Liu X."/>
            <person name="Yu X."/>
            <person name="Liu D.K."/>
            <person name="Tu X.D."/>
            <person name="Liu B."/>
            <person name="Hao Y."/>
            <person name="Liao X.Y."/>
            <person name="Jiang Y.T."/>
            <person name="Sun W.H."/>
            <person name="Chen J."/>
            <person name="Chen Y.Q."/>
            <person name="Ai Y."/>
            <person name="Zhai J.W."/>
            <person name="Wu S.S."/>
            <person name="Zhou Z."/>
            <person name="Hsiao Y.Y."/>
            <person name="Wu W.L."/>
            <person name="Chen Y.Y."/>
            <person name="Lin Y.F."/>
            <person name="Hsu J.L."/>
            <person name="Li C.Y."/>
            <person name="Wang Z.W."/>
            <person name="Zhao X."/>
            <person name="Zhong W.Y."/>
            <person name="Ma X.K."/>
            <person name="Ma L."/>
            <person name="Huang J."/>
            <person name="Chen G.Z."/>
            <person name="Huang M.Z."/>
            <person name="Huang L."/>
            <person name="Peng D.H."/>
            <person name="Luo Y.B."/>
            <person name="Zou S.Q."/>
            <person name="Chen S.P."/>
            <person name="Lan S."/>
            <person name="Tsai W.C."/>
            <person name="Van de Peer Y."/>
            <person name="Liu Z.J."/>
        </authorList>
    </citation>
    <scope>NUCLEOTIDE SEQUENCE [LARGE SCALE GENOMIC DNA]</scope>
    <source>
        <strain evidence="4">Lor288</strain>
    </source>
</reference>
<sequence>MQRWKLKQLPIPGVHTAHRAVGFTENKKQCSWILLRSLLLEETTLLHLFPGKRRRRSMQLEFNSKSENFRQDGGIDCNCVAWVPGGKGLFVAAHADGNLYVYSNKKDGDINPSFPAIQDPTQFTVAHAKSDKVEMLDAMDVPWTEKKLSLRVIILGIAPYGAYFGLAGRKLTFFRNFPRSPKRTNRSIFALVVNNPLYFARESGDNRSTLIGPPSLG</sequence>